<dbReference type="Gene3D" id="3.40.309.10">
    <property type="entry name" value="Aldehyde Dehydrogenase, Chain A, domain 2"/>
    <property type="match status" value="1"/>
</dbReference>
<dbReference type="InterPro" id="IPR016161">
    <property type="entry name" value="Ald_DH/histidinol_DH"/>
</dbReference>
<dbReference type="SUPFAM" id="SSF53720">
    <property type="entry name" value="ALDH-like"/>
    <property type="match status" value="1"/>
</dbReference>
<evidence type="ECO:0000256" key="3">
    <source>
        <dbReference type="RuleBase" id="RU003345"/>
    </source>
</evidence>
<reference evidence="5" key="1">
    <citation type="submission" date="2023-04" db="EMBL/GenBank/DDBJ databases">
        <title>Sphingomonas sp. MAHUQ-71 isolated from rice field.</title>
        <authorList>
            <person name="Huq M.A."/>
        </authorList>
    </citation>
    <scope>NUCLEOTIDE SEQUENCE</scope>
    <source>
        <strain evidence="5">MAHUQ-71</strain>
    </source>
</reference>
<accession>A0ABT6MXB7</accession>
<name>A0ABT6MXB7_9SPHN</name>
<dbReference type="InterPro" id="IPR016163">
    <property type="entry name" value="Ald_DH_C"/>
</dbReference>
<dbReference type="InterPro" id="IPR015590">
    <property type="entry name" value="Aldehyde_DH_dom"/>
</dbReference>
<evidence type="ECO:0000256" key="1">
    <source>
        <dbReference type="ARBA" id="ARBA00023002"/>
    </source>
</evidence>
<dbReference type="Proteomes" id="UP001160625">
    <property type="component" value="Unassembled WGS sequence"/>
</dbReference>
<dbReference type="Gene3D" id="3.40.605.10">
    <property type="entry name" value="Aldehyde Dehydrogenase, Chain A, domain 1"/>
    <property type="match status" value="1"/>
</dbReference>
<evidence type="ECO:0000313" key="5">
    <source>
        <dbReference type="EMBL" id="MDH7637694.1"/>
    </source>
</evidence>
<keyword evidence="1 3" id="KW-0560">Oxidoreductase</keyword>
<organism evidence="5 6">
    <name type="scientific">Sphingomonas oryzagri</name>
    <dbReference type="NCBI Taxonomy" id="3042314"/>
    <lineage>
        <taxon>Bacteria</taxon>
        <taxon>Pseudomonadati</taxon>
        <taxon>Pseudomonadota</taxon>
        <taxon>Alphaproteobacteria</taxon>
        <taxon>Sphingomonadales</taxon>
        <taxon>Sphingomonadaceae</taxon>
        <taxon>Sphingomonas</taxon>
    </lineage>
</organism>
<sequence length="493" mass="53079">MTRAFRFDRLFIGGEWVTPIDGGVRSSIDPATGESWGDVAYGGPQDIDRAVAAAREAFEGPWRRMSPWERAALLRRFADLYAASVEDLAQVETRDNGRAIRESRGDIGLHAQYYHWFASLADKLGGRTIPMDDSVHAFTSRLPVGVVGTITPWNVPLMAAAWKLGPALAAGCTVVLKPAEQTPASSLALAHLFEEAGFPAGVVNVVPGDGPTAGAHLVAHPQVDKIAFTGEGETAKTILRTGAETLKRFSFELGGKAPHILFADADLDQALNAATASAWTLCGQSCALGSRVLVERPIYDEVVDQFRQRAARVRVGIPQDPATHMGPQAHQQQLDKTLSYVGIGRDEGAELVTGGSRIERDGLAGGYFVEPTVFAGVAPDMRIAQEEIFGPVAALIPFDGEDEAVAIANGTRYGLTAGLWTRDTGRAHRVSQRIEAGMVWVNTYRYIRWSTPYGGVKQSGWGRENGIEALDSYLETRTTIVSTTGAFADPFAN</sequence>
<dbReference type="PANTHER" id="PTHR11699">
    <property type="entry name" value="ALDEHYDE DEHYDROGENASE-RELATED"/>
    <property type="match status" value="1"/>
</dbReference>
<evidence type="ECO:0000259" key="4">
    <source>
        <dbReference type="Pfam" id="PF00171"/>
    </source>
</evidence>
<comment type="similarity">
    <text evidence="3">Belongs to the aldehyde dehydrogenase family.</text>
</comment>
<gene>
    <name evidence="5" type="ORF">QGN17_03025</name>
</gene>
<keyword evidence="6" id="KW-1185">Reference proteome</keyword>
<evidence type="ECO:0000313" key="6">
    <source>
        <dbReference type="Proteomes" id="UP001160625"/>
    </source>
</evidence>
<dbReference type="CDD" id="cd07114">
    <property type="entry name" value="ALDH_DhaS"/>
    <property type="match status" value="1"/>
</dbReference>
<dbReference type="InterPro" id="IPR029510">
    <property type="entry name" value="Ald_DH_CS_GLU"/>
</dbReference>
<dbReference type="InterPro" id="IPR016162">
    <property type="entry name" value="Ald_DH_N"/>
</dbReference>
<dbReference type="PROSITE" id="PS00687">
    <property type="entry name" value="ALDEHYDE_DEHYDR_GLU"/>
    <property type="match status" value="1"/>
</dbReference>
<feature type="domain" description="Aldehyde dehydrogenase" evidence="4">
    <location>
        <begin position="25"/>
        <end position="478"/>
    </location>
</feature>
<feature type="active site" evidence="2">
    <location>
        <position position="252"/>
    </location>
</feature>
<dbReference type="EMBL" id="JARYGZ010000001">
    <property type="protein sequence ID" value="MDH7637694.1"/>
    <property type="molecule type" value="Genomic_DNA"/>
</dbReference>
<dbReference type="Pfam" id="PF00171">
    <property type="entry name" value="Aldedh"/>
    <property type="match status" value="1"/>
</dbReference>
<proteinExistence type="inferred from homology"/>
<evidence type="ECO:0000256" key="2">
    <source>
        <dbReference type="PROSITE-ProRule" id="PRU10007"/>
    </source>
</evidence>
<comment type="caution">
    <text evidence="5">The sequence shown here is derived from an EMBL/GenBank/DDBJ whole genome shotgun (WGS) entry which is preliminary data.</text>
</comment>
<protein>
    <submittedName>
        <fullName evidence="5">Aldehyde dehydrogenase</fullName>
    </submittedName>
</protein>
<dbReference type="RefSeq" id="WP_281043036.1">
    <property type="nucleotide sequence ID" value="NZ_JARYGZ010000001.1"/>
</dbReference>